<accession>A0A382DEU8</accession>
<dbReference type="AlphaFoldDB" id="A0A382DEU8"/>
<evidence type="ECO:0000313" key="1">
    <source>
        <dbReference type="EMBL" id="SVB36167.1"/>
    </source>
</evidence>
<name>A0A382DEU8_9ZZZZ</name>
<protein>
    <submittedName>
        <fullName evidence="1">Uncharacterized protein</fullName>
    </submittedName>
</protein>
<gene>
    <name evidence="1" type="ORF">METZ01_LOCUS189021</name>
</gene>
<proteinExistence type="predicted"/>
<reference evidence="1" key="1">
    <citation type="submission" date="2018-05" db="EMBL/GenBank/DDBJ databases">
        <authorList>
            <person name="Lanie J.A."/>
            <person name="Ng W.-L."/>
            <person name="Kazmierczak K.M."/>
            <person name="Andrzejewski T.M."/>
            <person name="Davidsen T.M."/>
            <person name="Wayne K.J."/>
            <person name="Tettelin H."/>
            <person name="Glass J.I."/>
            <person name="Rusch D."/>
            <person name="Podicherti R."/>
            <person name="Tsui H.-C.T."/>
            <person name="Winkler M.E."/>
        </authorList>
    </citation>
    <scope>NUCLEOTIDE SEQUENCE</scope>
</reference>
<organism evidence="1">
    <name type="scientific">marine metagenome</name>
    <dbReference type="NCBI Taxonomy" id="408172"/>
    <lineage>
        <taxon>unclassified sequences</taxon>
        <taxon>metagenomes</taxon>
        <taxon>ecological metagenomes</taxon>
    </lineage>
</organism>
<sequence length="102" mass="11411">MVKAVVPKGKSRGTYIGRLARVRASGAFSIRTKSGRVGKSHRYCQVIQHADGYDYTIGDAVSLYRRPRLGIPPLFQRWKTQIKGEGNADNNRVNCYQTVIKG</sequence>
<dbReference type="EMBL" id="UINC01038732">
    <property type="protein sequence ID" value="SVB36167.1"/>
    <property type="molecule type" value="Genomic_DNA"/>
</dbReference>